<evidence type="ECO:0000313" key="2">
    <source>
        <dbReference type="EMBL" id="GFN79364.1"/>
    </source>
</evidence>
<organism evidence="2 3">
    <name type="scientific">Plakobranchus ocellatus</name>
    <dbReference type="NCBI Taxonomy" id="259542"/>
    <lineage>
        <taxon>Eukaryota</taxon>
        <taxon>Metazoa</taxon>
        <taxon>Spiralia</taxon>
        <taxon>Lophotrochozoa</taxon>
        <taxon>Mollusca</taxon>
        <taxon>Gastropoda</taxon>
        <taxon>Heterobranchia</taxon>
        <taxon>Euthyneura</taxon>
        <taxon>Panpulmonata</taxon>
        <taxon>Sacoglossa</taxon>
        <taxon>Placobranchoidea</taxon>
        <taxon>Plakobranchidae</taxon>
        <taxon>Plakobranchus</taxon>
    </lineage>
</organism>
<gene>
    <name evidence="2" type="ORF">PoB_000587000</name>
</gene>
<sequence length="77" mass="8310">MAHRKLSSVPTDTQDGAVRRKRGAPTGRASWRIALAPPGRSVSRLCYVPSGVFIILGQNQRPAQDRRSARIGPSTDG</sequence>
<reference evidence="2 3" key="1">
    <citation type="journal article" date="2021" name="Elife">
        <title>Chloroplast acquisition without the gene transfer in kleptoplastic sea slugs, Plakobranchus ocellatus.</title>
        <authorList>
            <person name="Maeda T."/>
            <person name="Takahashi S."/>
            <person name="Yoshida T."/>
            <person name="Shimamura S."/>
            <person name="Takaki Y."/>
            <person name="Nagai Y."/>
            <person name="Toyoda A."/>
            <person name="Suzuki Y."/>
            <person name="Arimoto A."/>
            <person name="Ishii H."/>
            <person name="Satoh N."/>
            <person name="Nishiyama T."/>
            <person name="Hasebe M."/>
            <person name="Maruyama T."/>
            <person name="Minagawa J."/>
            <person name="Obokata J."/>
            <person name="Shigenobu S."/>
        </authorList>
    </citation>
    <scope>NUCLEOTIDE SEQUENCE [LARGE SCALE GENOMIC DNA]</scope>
</reference>
<feature type="region of interest" description="Disordered" evidence="1">
    <location>
        <begin position="1"/>
        <end position="26"/>
    </location>
</feature>
<protein>
    <submittedName>
        <fullName evidence="2">Uncharacterized protein</fullName>
    </submittedName>
</protein>
<dbReference type="AlphaFoldDB" id="A0AAV3Y990"/>
<proteinExistence type="predicted"/>
<dbReference type="EMBL" id="BLXT01000663">
    <property type="protein sequence ID" value="GFN79364.1"/>
    <property type="molecule type" value="Genomic_DNA"/>
</dbReference>
<evidence type="ECO:0000313" key="3">
    <source>
        <dbReference type="Proteomes" id="UP000735302"/>
    </source>
</evidence>
<name>A0AAV3Y990_9GAST</name>
<accession>A0AAV3Y990</accession>
<dbReference type="Proteomes" id="UP000735302">
    <property type="component" value="Unassembled WGS sequence"/>
</dbReference>
<evidence type="ECO:0000256" key="1">
    <source>
        <dbReference type="SAM" id="MobiDB-lite"/>
    </source>
</evidence>
<feature type="region of interest" description="Disordered" evidence="1">
    <location>
        <begin position="58"/>
        <end position="77"/>
    </location>
</feature>
<keyword evidence="3" id="KW-1185">Reference proteome</keyword>
<comment type="caution">
    <text evidence="2">The sequence shown here is derived from an EMBL/GenBank/DDBJ whole genome shotgun (WGS) entry which is preliminary data.</text>
</comment>